<dbReference type="AlphaFoldDB" id="A0A1F7IDV1"/>
<evidence type="ECO:0000313" key="9">
    <source>
        <dbReference type="EMBL" id="OGK41529.1"/>
    </source>
</evidence>
<feature type="transmembrane region" description="Helical" evidence="8">
    <location>
        <begin position="117"/>
        <end position="135"/>
    </location>
</feature>
<evidence type="ECO:0000256" key="2">
    <source>
        <dbReference type="ARBA" id="ARBA00022475"/>
    </source>
</evidence>
<feature type="transmembrane region" description="Helical" evidence="8">
    <location>
        <begin position="6"/>
        <end position="22"/>
    </location>
</feature>
<dbReference type="InterPro" id="IPR018584">
    <property type="entry name" value="GT87"/>
</dbReference>
<dbReference type="GO" id="GO:0005886">
    <property type="term" value="C:plasma membrane"/>
    <property type="evidence" value="ECO:0007669"/>
    <property type="project" value="UniProtKB-SubCell"/>
</dbReference>
<proteinExistence type="inferred from homology"/>
<evidence type="ECO:0000313" key="10">
    <source>
        <dbReference type="Proteomes" id="UP000177698"/>
    </source>
</evidence>
<evidence type="ECO:0000256" key="3">
    <source>
        <dbReference type="ARBA" id="ARBA00022679"/>
    </source>
</evidence>
<protein>
    <recommendedName>
        <fullName evidence="11">Glycosyltransferase RgtA/B/C/D-like domain-containing protein</fullName>
    </recommendedName>
</protein>
<evidence type="ECO:0000256" key="7">
    <source>
        <dbReference type="ARBA" id="ARBA00024033"/>
    </source>
</evidence>
<comment type="caution">
    <text evidence="9">The sequence shown here is derived from an EMBL/GenBank/DDBJ whole genome shotgun (WGS) entry which is preliminary data.</text>
</comment>
<feature type="transmembrane region" description="Helical" evidence="8">
    <location>
        <begin position="167"/>
        <end position="193"/>
    </location>
</feature>
<organism evidence="9 10">
    <name type="scientific">Candidatus Roizmanbacteria bacterium RIFCSPLOWO2_01_FULL_37_12</name>
    <dbReference type="NCBI Taxonomy" id="1802056"/>
    <lineage>
        <taxon>Bacteria</taxon>
        <taxon>Candidatus Roizmaniibacteriota</taxon>
    </lineage>
</organism>
<evidence type="ECO:0000256" key="1">
    <source>
        <dbReference type="ARBA" id="ARBA00004651"/>
    </source>
</evidence>
<evidence type="ECO:0008006" key="11">
    <source>
        <dbReference type="Google" id="ProtNLM"/>
    </source>
</evidence>
<feature type="transmembrane region" description="Helical" evidence="8">
    <location>
        <begin position="300"/>
        <end position="321"/>
    </location>
</feature>
<feature type="transmembrane region" description="Helical" evidence="8">
    <location>
        <begin position="95"/>
        <end position="111"/>
    </location>
</feature>
<name>A0A1F7IDV1_9BACT</name>
<dbReference type="EMBL" id="MGAG01000011">
    <property type="protein sequence ID" value="OGK41529.1"/>
    <property type="molecule type" value="Genomic_DNA"/>
</dbReference>
<dbReference type="STRING" id="1802056.A2954_00820"/>
<keyword evidence="5 8" id="KW-1133">Transmembrane helix</keyword>
<dbReference type="Pfam" id="PF09594">
    <property type="entry name" value="GT87"/>
    <property type="match status" value="1"/>
</dbReference>
<dbReference type="GO" id="GO:0016758">
    <property type="term" value="F:hexosyltransferase activity"/>
    <property type="evidence" value="ECO:0007669"/>
    <property type="project" value="InterPro"/>
</dbReference>
<gene>
    <name evidence="9" type="ORF">A2954_00820</name>
</gene>
<evidence type="ECO:0000256" key="8">
    <source>
        <dbReference type="SAM" id="Phobius"/>
    </source>
</evidence>
<comment type="subcellular location">
    <subcellularLocation>
        <location evidence="1">Cell membrane</location>
        <topology evidence="1">Multi-pass membrane protein</topology>
    </subcellularLocation>
</comment>
<evidence type="ECO:0000256" key="5">
    <source>
        <dbReference type="ARBA" id="ARBA00022989"/>
    </source>
</evidence>
<keyword evidence="6 8" id="KW-0472">Membrane</keyword>
<feature type="transmembrane region" description="Helical" evidence="8">
    <location>
        <begin position="200"/>
        <end position="225"/>
    </location>
</feature>
<feature type="transmembrane region" description="Helical" evidence="8">
    <location>
        <begin position="333"/>
        <end position="351"/>
    </location>
</feature>
<accession>A0A1F7IDV1</accession>
<feature type="transmembrane region" description="Helical" evidence="8">
    <location>
        <begin position="263"/>
        <end position="280"/>
    </location>
</feature>
<comment type="similarity">
    <text evidence="7">Belongs to the glycosyltransferase 87 family.</text>
</comment>
<keyword evidence="4 8" id="KW-0812">Transmembrane</keyword>
<evidence type="ECO:0000256" key="4">
    <source>
        <dbReference type="ARBA" id="ARBA00022692"/>
    </source>
</evidence>
<reference evidence="9 10" key="1">
    <citation type="journal article" date="2016" name="Nat. Commun.">
        <title>Thousands of microbial genomes shed light on interconnected biogeochemical processes in an aquifer system.</title>
        <authorList>
            <person name="Anantharaman K."/>
            <person name="Brown C.T."/>
            <person name="Hug L.A."/>
            <person name="Sharon I."/>
            <person name="Castelle C.J."/>
            <person name="Probst A.J."/>
            <person name="Thomas B.C."/>
            <person name="Singh A."/>
            <person name="Wilkins M.J."/>
            <person name="Karaoz U."/>
            <person name="Brodie E.L."/>
            <person name="Williams K.H."/>
            <person name="Hubbard S.S."/>
            <person name="Banfield J.F."/>
        </authorList>
    </citation>
    <scope>NUCLEOTIDE SEQUENCE [LARGE SCALE GENOMIC DNA]</scope>
</reference>
<keyword evidence="3" id="KW-0808">Transferase</keyword>
<keyword evidence="2" id="KW-1003">Cell membrane</keyword>
<dbReference type="Proteomes" id="UP000177698">
    <property type="component" value="Unassembled WGS sequence"/>
</dbReference>
<evidence type="ECO:0000256" key="6">
    <source>
        <dbReference type="ARBA" id="ARBA00023136"/>
    </source>
</evidence>
<sequence>MSSTNIFLISIVVGLFISFSFYSQNLILGSDFVNIYTAVSMIKNGQGKNLYDLDWQETYQKNIVRYTQIRSLPFRHSPLIAWLLSPLSNLSFKKAYLLFAYLNILGLVLFYLAAKKIFVHISSNLLFVVLIFLSAPALRTLLTGQTPILLSFILLALFSYLKRQDWFMAGVVGGLIFFLKIQLILLLPFFYLISKNRKKFMAGFGLSLIVLLFISLQVVGLPGLLSYPGFIFKTENGAYGSNLWDSFSLASLLSWLGINGGGLLIANILLYILAFLFFAADLKKRSFEQNFTLSSILAPLFAVHFLAHDLTVLNVTILILFDKYYQLGKNNKRVIFFVAVLLYSLIFFLIVPVIFGLNFNLGPFVLLFTVFILNRRKLWN</sequence>